<dbReference type="InterPro" id="IPR035898">
    <property type="entry name" value="TAZ_dom_sf"/>
</dbReference>
<evidence type="ECO:0000259" key="12">
    <source>
        <dbReference type="PROSITE" id="PS50134"/>
    </source>
</evidence>
<accession>A0ABN9M3N6</accession>
<keyword evidence="3" id="KW-0808">Transferase</keyword>
<evidence type="ECO:0000256" key="5">
    <source>
        <dbReference type="ARBA" id="ARBA00022771"/>
    </source>
</evidence>
<reference evidence="13" key="1">
    <citation type="submission" date="2023-07" db="EMBL/GenBank/DDBJ databases">
        <authorList>
            <person name="Stuckert A."/>
        </authorList>
    </citation>
    <scope>NUCLEOTIDE SEQUENCE</scope>
</reference>
<keyword evidence="7" id="KW-0805">Transcription regulation</keyword>
<sequence>MTEVGHILRWAEENRSMISAVHIPGVDNWEADFLSRQCLDSGAWSLHPEIFHQICCRWGSPDVDLIASRLNSKVPNFMARSHDPAAIGADALVLPWHHFRLLYIFPPLPLLLSHQENQSGEGTDLGSLFDLEQDLPDELISSHEFGASNGGELGQLHTSMNMVPDAAAKHKQLSELLRGGSTNMNMGLGQQTSQANPGIGLLNNMVKGPMLQSGLTPSSLSMGGNGNHPGQPGLNPSSTAGMMASLNNPINQPRMGMNTGIIQAGNGQNIMQGQMMNGSLGTGRGRPGMPYPNQGMGSSTNLLAETLQQGGPPMSGQSGMRSPQPTTMNKLGIMNNPNPYGTSYGQNTGPQLGAAGLAPQMQNKAALQNSLTQFSMDKKSGPGMPNMGQQPSNQVPQANLVQTSPQGMGTGAPQGIGSGAPTADPEKRKLIQQQLVLLLHAHKCQRREQANGEVRQCNLPHCRTMKNVLNHMTHCQAGKSCQGVNDGFHLAFLDLHIARLHDK</sequence>
<evidence type="ECO:0000256" key="8">
    <source>
        <dbReference type="ARBA" id="ARBA00023163"/>
    </source>
</evidence>
<keyword evidence="6 10" id="KW-0862">Zinc</keyword>
<feature type="zinc finger region" description="TAZ-type" evidence="10">
    <location>
        <begin position="424"/>
        <end position="503"/>
    </location>
</feature>
<keyword evidence="9" id="KW-0539">Nucleus</keyword>
<dbReference type="InterPro" id="IPR013178">
    <property type="entry name" value="Histone_AcTrfase_Rtt109/CBP"/>
</dbReference>
<protein>
    <recommendedName>
        <fullName evidence="2">histone acetyltransferase</fullName>
        <ecNumber evidence="2">2.3.1.48</ecNumber>
    </recommendedName>
</protein>
<comment type="caution">
    <text evidence="13">The sequence shown here is derived from an EMBL/GenBank/DDBJ whole genome shotgun (WGS) entry which is preliminary data.</text>
</comment>
<dbReference type="InterPro" id="IPR000197">
    <property type="entry name" value="Znf_TAZ"/>
</dbReference>
<evidence type="ECO:0000256" key="7">
    <source>
        <dbReference type="ARBA" id="ARBA00023015"/>
    </source>
</evidence>
<proteinExistence type="predicted"/>
<comment type="subcellular location">
    <subcellularLocation>
        <location evidence="1">Nucleus</location>
    </subcellularLocation>
</comment>
<evidence type="ECO:0000256" key="4">
    <source>
        <dbReference type="ARBA" id="ARBA00022723"/>
    </source>
</evidence>
<evidence type="ECO:0000256" key="2">
    <source>
        <dbReference type="ARBA" id="ARBA00013184"/>
    </source>
</evidence>
<keyword evidence="14" id="KW-1185">Reference proteome</keyword>
<dbReference type="EC" id="2.3.1.48" evidence="2"/>
<evidence type="ECO:0000256" key="1">
    <source>
        <dbReference type="ARBA" id="ARBA00004123"/>
    </source>
</evidence>
<evidence type="ECO:0000313" key="13">
    <source>
        <dbReference type="EMBL" id="CAJ0958093.1"/>
    </source>
</evidence>
<dbReference type="PROSITE" id="PS50134">
    <property type="entry name" value="ZF_TAZ"/>
    <property type="match status" value="1"/>
</dbReference>
<keyword evidence="4 10" id="KW-0479">Metal-binding</keyword>
<dbReference type="PANTHER" id="PTHR13808">
    <property type="entry name" value="CBP/P300-RELATED"/>
    <property type="match status" value="1"/>
</dbReference>
<dbReference type="Gene3D" id="1.20.1020.10">
    <property type="entry name" value="TAZ domain"/>
    <property type="match status" value="1"/>
</dbReference>
<evidence type="ECO:0000256" key="10">
    <source>
        <dbReference type="PROSITE-ProRule" id="PRU00203"/>
    </source>
</evidence>
<feature type="domain" description="TAZ-type" evidence="12">
    <location>
        <begin position="424"/>
        <end position="503"/>
    </location>
</feature>
<gene>
    <name evidence="13" type="ORF">RIMI_LOCUS16189760</name>
</gene>
<evidence type="ECO:0000313" key="14">
    <source>
        <dbReference type="Proteomes" id="UP001176940"/>
    </source>
</evidence>
<feature type="region of interest" description="Disordered" evidence="11">
    <location>
        <begin position="216"/>
        <end position="239"/>
    </location>
</feature>
<evidence type="ECO:0000256" key="9">
    <source>
        <dbReference type="ARBA" id="ARBA00023242"/>
    </source>
</evidence>
<keyword evidence="8" id="KW-0804">Transcription</keyword>
<dbReference type="PANTHER" id="PTHR13808:SF29">
    <property type="entry name" value="HISTONE ACETYLTRANSFERASE P300"/>
    <property type="match status" value="1"/>
</dbReference>
<name>A0ABN9M3N6_9NEOB</name>
<dbReference type="Proteomes" id="UP001176940">
    <property type="component" value="Unassembled WGS sequence"/>
</dbReference>
<keyword evidence="5 10" id="KW-0863">Zinc-finger</keyword>
<dbReference type="SMART" id="SM00551">
    <property type="entry name" value="ZnF_TAZ"/>
    <property type="match status" value="1"/>
</dbReference>
<organism evidence="13 14">
    <name type="scientific">Ranitomeya imitator</name>
    <name type="common">mimic poison frog</name>
    <dbReference type="NCBI Taxonomy" id="111125"/>
    <lineage>
        <taxon>Eukaryota</taxon>
        <taxon>Metazoa</taxon>
        <taxon>Chordata</taxon>
        <taxon>Craniata</taxon>
        <taxon>Vertebrata</taxon>
        <taxon>Euteleostomi</taxon>
        <taxon>Amphibia</taxon>
        <taxon>Batrachia</taxon>
        <taxon>Anura</taxon>
        <taxon>Neobatrachia</taxon>
        <taxon>Hyloidea</taxon>
        <taxon>Dendrobatidae</taxon>
        <taxon>Dendrobatinae</taxon>
        <taxon>Ranitomeya</taxon>
    </lineage>
</organism>
<evidence type="ECO:0000256" key="3">
    <source>
        <dbReference type="ARBA" id="ARBA00022679"/>
    </source>
</evidence>
<evidence type="ECO:0000256" key="6">
    <source>
        <dbReference type="ARBA" id="ARBA00022833"/>
    </source>
</evidence>
<dbReference type="EMBL" id="CAUEEQ010044734">
    <property type="protein sequence ID" value="CAJ0958093.1"/>
    <property type="molecule type" value="Genomic_DNA"/>
</dbReference>
<dbReference type="Pfam" id="PF02135">
    <property type="entry name" value="zf-TAZ"/>
    <property type="match status" value="1"/>
</dbReference>
<evidence type="ECO:0000256" key="11">
    <source>
        <dbReference type="SAM" id="MobiDB-lite"/>
    </source>
</evidence>
<dbReference type="SUPFAM" id="SSF57933">
    <property type="entry name" value="TAZ domain"/>
    <property type="match status" value="1"/>
</dbReference>